<protein>
    <submittedName>
        <fullName evidence="1">Uncharacterized protein</fullName>
    </submittedName>
</protein>
<comment type="caution">
    <text evidence="1">The sequence shown here is derived from an EMBL/GenBank/DDBJ whole genome shotgun (WGS) entry which is preliminary data.</text>
</comment>
<dbReference type="Proteomes" id="UP000774326">
    <property type="component" value="Unassembled WGS sequence"/>
</dbReference>
<proteinExistence type="predicted"/>
<reference evidence="1" key="2">
    <citation type="submission" date="2021-01" db="EMBL/GenBank/DDBJ databases">
        <authorList>
            <person name="Schikora-Tamarit M.A."/>
        </authorList>
    </citation>
    <scope>NUCLEOTIDE SEQUENCE</scope>
    <source>
        <strain evidence="1">CBS2887</strain>
    </source>
</reference>
<evidence type="ECO:0000313" key="1">
    <source>
        <dbReference type="EMBL" id="KAH3675616.1"/>
    </source>
</evidence>
<sequence length="122" mass="14079">MNARRLEGPKVARRREAHKYLRNHFRINQSLRASHKGTFSKRCVNQAWVRQSLNHTLLREEVSRILSSILSTSRLAPTSETVSVANKDRDNVTTGNNRIKRDRLVRLCALPERTISPTDGYQ</sequence>
<keyword evidence="2" id="KW-1185">Reference proteome</keyword>
<accession>A0A9P8TE67</accession>
<name>A0A9P8TE67_WICPI</name>
<organism evidence="1 2">
    <name type="scientific">Wickerhamomyces pijperi</name>
    <name type="common">Yeast</name>
    <name type="synonym">Pichia pijperi</name>
    <dbReference type="NCBI Taxonomy" id="599730"/>
    <lineage>
        <taxon>Eukaryota</taxon>
        <taxon>Fungi</taxon>
        <taxon>Dikarya</taxon>
        <taxon>Ascomycota</taxon>
        <taxon>Saccharomycotina</taxon>
        <taxon>Saccharomycetes</taxon>
        <taxon>Phaffomycetales</taxon>
        <taxon>Wickerhamomycetaceae</taxon>
        <taxon>Wickerhamomyces</taxon>
    </lineage>
</organism>
<dbReference type="AlphaFoldDB" id="A0A9P8TE67"/>
<dbReference type="EMBL" id="JAEUBG010005385">
    <property type="protein sequence ID" value="KAH3675616.1"/>
    <property type="molecule type" value="Genomic_DNA"/>
</dbReference>
<gene>
    <name evidence="1" type="ORF">WICPIJ_009320</name>
</gene>
<reference evidence="1" key="1">
    <citation type="journal article" date="2021" name="Open Biol.">
        <title>Shared evolutionary footprints suggest mitochondrial oxidative damage underlies multiple complex I losses in fungi.</title>
        <authorList>
            <person name="Schikora-Tamarit M.A."/>
            <person name="Marcet-Houben M."/>
            <person name="Nosek J."/>
            <person name="Gabaldon T."/>
        </authorList>
    </citation>
    <scope>NUCLEOTIDE SEQUENCE</scope>
    <source>
        <strain evidence="1">CBS2887</strain>
    </source>
</reference>
<evidence type="ECO:0000313" key="2">
    <source>
        <dbReference type="Proteomes" id="UP000774326"/>
    </source>
</evidence>